<dbReference type="PANTHER" id="PTHR33992">
    <property type="entry name" value="RIBONUCLEASE P PROTEIN COMPONENT"/>
    <property type="match status" value="1"/>
</dbReference>
<dbReference type="AlphaFoldDB" id="A0A212KJR0"/>
<evidence type="ECO:0000256" key="8">
    <source>
        <dbReference type="NCBIfam" id="TIGR00188"/>
    </source>
</evidence>
<dbReference type="InterPro" id="IPR000100">
    <property type="entry name" value="RNase_P"/>
</dbReference>
<keyword evidence="4 7" id="KW-0255">Endonuclease</keyword>
<dbReference type="GO" id="GO:0001682">
    <property type="term" value="P:tRNA 5'-leader removal"/>
    <property type="evidence" value="ECO:0007669"/>
    <property type="project" value="UniProtKB-UniRule"/>
</dbReference>
<evidence type="ECO:0000256" key="5">
    <source>
        <dbReference type="ARBA" id="ARBA00022801"/>
    </source>
</evidence>
<protein>
    <recommendedName>
        <fullName evidence="7 8">Ribonuclease P protein component</fullName>
        <shortName evidence="7">RNase P protein</shortName>
        <shortName evidence="7">RNaseP protein</shortName>
        <ecNumber evidence="7 8">3.1.26.5</ecNumber>
    </recommendedName>
    <alternativeName>
        <fullName evidence="7">Protein C5</fullName>
    </alternativeName>
</protein>
<evidence type="ECO:0000256" key="2">
    <source>
        <dbReference type="ARBA" id="ARBA00022694"/>
    </source>
</evidence>
<evidence type="ECO:0000256" key="4">
    <source>
        <dbReference type="ARBA" id="ARBA00022759"/>
    </source>
</evidence>
<reference evidence="9" key="1">
    <citation type="submission" date="2016-04" db="EMBL/GenBank/DDBJ databases">
        <authorList>
            <person name="Evans L.H."/>
            <person name="Alamgir A."/>
            <person name="Owens N."/>
            <person name="Weber N.D."/>
            <person name="Virtaneva K."/>
            <person name="Barbian K."/>
            <person name="Babar A."/>
            <person name="Rosenke K."/>
        </authorList>
    </citation>
    <scope>NUCLEOTIDE SEQUENCE</scope>
    <source>
        <strain evidence="9">86</strain>
    </source>
</reference>
<comment type="function">
    <text evidence="1 7">RNaseP catalyzes the removal of the 5'-leader sequence from pre-tRNA to produce the mature 5'-terminus. It can also cleave other RNA substrates such as 4.5S RNA. The protein component plays an auxiliary but essential role in vivo by binding to the 5'-leader sequence and broadening the substrate specificity of the ribozyme.</text>
</comment>
<dbReference type="EC" id="3.1.26.5" evidence="7 8"/>
<dbReference type="GO" id="GO:0000049">
    <property type="term" value="F:tRNA binding"/>
    <property type="evidence" value="ECO:0007669"/>
    <property type="project" value="UniProtKB-UniRule"/>
</dbReference>
<keyword evidence="6 7" id="KW-0694">RNA-binding</keyword>
<name>A0A212KJR0_9FIRM</name>
<evidence type="ECO:0000256" key="3">
    <source>
        <dbReference type="ARBA" id="ARBA00022722"/>
    </source>
</evidence>
<organism evidence="9">
    <name type="scientific">uncultured Eubacteriales bacterium</name>
    <dbReference type="NCBI Taxonomy" id="172733"/>
    <lineage>
        <taxon>Bacteria</taxon>
        <taxon>Bacillati</taxon>
        <taxon>Bacillota</taxon>
        <taxon>Clostridia</taxon>
        <taxon>Eubacteriales</taxon>
        <taxon>environmental samples</taxon>
    </lineage>
</organism>
<dbReference type="GO" id="GO:0030677">
    <property type="term" value="C:ribonuclease P complex"/>
    <property type="evidence" value="ECO:0007669"/>
    <property type="project" value="TreeGrafter"/>
</dbReference>
<keyword evidence="2 7" id="KW-0819">tRNA processing</keyword>
<comment type="similarity">
    <text evidence="7">Belongs to the RnpA family.</text>
</comment>
<evidence type="ECO:0000256" key="6">
    <source>
        <dbReference type="ARBA" id="ARBA00022884"/>
    </source>
</evidence>
<dbReference type="Pfam" id="PF00825">
    <property type="entry name" value="Ribonuclease_P"/>
    <property type="match status" value="1"/>
</dbReference>
<sequence length="117" mass="13487">MEHTVSLKLNHEFRRLYAKGKSAAAPTLALYCRKNNRGYTRLGFTVGVKLGHAVVRNRVRRRLKEAYRTNESRFLPGYDIVVVGRTRAVHAKYREIERHLLQTADKLGLLAEPENRA</sequence>
<dbReference type="SUPFAM" id="SSF54211">
    <property type="entry name" value="Ribosomal protein S5 domain 2-like"/>
    <property type="match status" value="1"/>
</dbReference>
<proteinExistence type="inferred from homology"/>
<dbReference type="InterPro" id="IPR020568">
    <property type="entry name" value="Ribosomal_Su5_D2-typ_SF"/>
</dbReference>
<evidence type="ECO:0000256" key="1">
    <source>
        <dbReference type="ARBA" id="ARBA00002663"/>
    </source>
</evidence>
<gene>
    <name evidence="7 9" type="primary">rnpA</name>
    <name evidence="9" type="ORF">KL86CLO1_13418</name>
</gene>
<dbReference type="EMBL" id="FLUN01000001">
    <property type="protein sequence ID" value="SBW11868.1"/>
    <property type="molecule type" value="Genomic_DNA"/>
</dbReference>
<dbReference type="Gene3D" id="3.30.230.10">
    <property type="match status" value="1"/>
</dbReference>
<dbReference type="HAMAP" id="MF_00227">
    <property type="entry name" value="RNase_P"/>
    <property type="match status" value="1"/>
</dbReference>
<dbReference type="InterPro" id="IPR014721">
    <property type="entry name" value="Ribsml_uS5_D2-typ_fold_subgr"/>
</dbReference>
<keyword evidence="3 7" id="KW-0540">Nuclease</keyword>
<evidence type="ECO:0000313" key="9">
    <source>
        <dbReference type="EMBL" id="SBW11868.1"/>
    </source>
</evidence>
<dbReference type="GO" id="GO:0004526">
    <property type="term" value="F:ribonuclease P activity"/>
    <property type="evidence" value="ECO:0007669"/>
    <property type="project" value="UniProtKB-UniRule"/>
</dbReference>
<evidence type="ECO:0000256" key="7">
    <source>
        <dbReference type="HAMAP-Rule" id="MF_00227"/>
    </source>
</evidence>
<dbReference type="GO" id="GO:0042781">
    <property type="term" value="F:3'-tRNA processing endoribonuclease activity"/>
    <property type="evidence" value="ECO:0007669"/>
    <property type="project" value="TreeGrafter"/>
</dbReference>
<keyword evidence="5 7" id="KW-0378">Hydrolase</keyword>
<dbReference type="PROSITE" id="PS00648">
    <property type="entry name" value="RIBONUCLEASE_P"/>
    <property type="match status" value="1"/>
</dbReference>
<comment type="catalytic activity">
    <reaction evidence="7">
        <text>Endonucleolytic cleavage of RNA, removing 5'-extranucleotides from tRNA precursor.</text>
        <dbReference type="EC" id="3.1.26.5"/>
    </reaction>
</comment>
<accession>A0A212KJR0</accession>
<dbReference type="PANTHER" id="PTHR33992:SF1">
    <property type="entry name" value="RIBONUCLEASE P PROTEIN COMPONENT"/>
    <property type="match status" value="1"/>
</dbReference>
<dbReference type="InterPro" id="IPR020539">
    <property type="entry name" value="RNase_P_CS"/>
</dbReference>
<dbReference type="NCBIfam" id="TIGR00188">
    <property type="entry name" value="rnpA"/>
    <property type="match status" value="1"/>
</dbReference>
<comment type="subunit">
    <text evidence="7">Consists of a catalytic RNA component (M1 or rnpB) and a protein subunit.</text>
</comment>